<sequence>MKLFIYIPTYNRPKEIRRQLEVLIPQVNKHKDRVRLIVNDNASPNGINDELPFLYSSENIIFMKNCGNIGGNGNILLGFVFARADEFLWLLSDNDLVTENAVETLLHELDENIDFISLNLDMGLDFSNVYKKTKKDSAMVYEWIDGWVLPVSEGIGLISACLYNMKTFSPYIATAFYFHNSSFPHLAVLLAAAKDKGALKFHLLSRHSFIIEESFLSIFSVSDYSLSHLGMPLLSDLMPFKKSKIFLWGWLKHCWIMLFAHRNGAYYHVFRQSRAIICSYGFKFKVFVFLLPFLFFNYSIFRFIKAGLKKIKKHVKPLTP</sequence>
<evidence type="ECO:0000313" key="3">
    <source>
        <dbReference type="EMBL" id="OGC22554.1"/>
    </source>
</evidence>
<comment type="caution">
    <text evidence="3">The sequence shown here is derived from an EMBL/GenBank/DDBJ whole genome shotgun (WGS) entry which is preliminary data.</text>
</comment>
<feature type="transmembrane region" description="Helical" evidence="1">
    <location>
        <begin position="286"/>
        <end position="304"/>
    </location>
</feature>
<dbReference type="InterPro" id="IPR029044">
    <property type="entry name" value="Nucleotide-diphossugar_trans"/>
</dbReference>
<dbReference type="EMBL" id="MEUB01000027">
    <property type="protein sequence ID" value="OGC22554.1"/>
    <property type="molecule type" value="Genomic_DNA"/>
</dbReference>
<reference evidence="3 4" key="1">
    <citation type="journal article" date="2016" name="Nat. Commun.">
        <title>Thousands of microbial genomes shed light on interconnected biogeochemical processes in an aquifer system.</title>
        <authorList>
            <person name="Anantharaman K."/>
            <person name="Brown C.T."/>
            <person name="Hug L.A."/>
            <person name="Sharon I."/>
            <person name="Castelle C.J."/>
            <person name="Probst A.J."/>
            <person name="Thomas B.C."/>
            <person name="Singh A."/>
            <person name="Wilkins M.J."/>
            <person name="Karaoz U."/>
            <person name="Brodie E.L."/>
            <person name="Williams K.H."/>
            <person name="Hubbard S.S."/>
            <person name="Banfield J.F."/>
        </authorList>
    </citation>
    <scope>NUCLEOTIDE SEQUENCE [LARGE SCALE GENOMIC DNA]</scope>
</reference>
<dbReference type="Proteomes" id="UP000178417">
    <property type="component" value="Unassembled WGS sequence"/>
</dbReference>
<dbReference type="Gene3D" id="3.90.550.10">
    <property type="entry name" value="Spore Coat Polysaccharide Biosynthesis Protein SpsA, Chain A"/>
    <property type="match status" value="1"/>
</dbReference>
<keyword evidence="1" id="KW-0472">Membrane</keyword>
<keyword evidence="1" id="KW-0812">Transmembrane</keyword>
<evidence type="ECO:0000313" key="4">
    <source>
        <dbReference type="Proteomes" id="UP000178417"/>
    </source>
</evidence>
<feature type="domain" description="Glycosyltransferase 2-like" evidence="2">
    <location>
        <begin position="5"/>
        <end position="135"/>
    </location>
</feature>
<dbReference type="Pfam" id="PF00535">
    <property type="entry name" value="Glycos_transf_2"/>
    <property type="match status" value="1"/>
</dbReference>
<dbReference type="CDD" id="cd00761">
    <property type="entry name" value="Glyco_tranf_GTA_type"/>
    <property type="match status" value="1"/>
</dbReference>
<organism evidence="3 4">
    <name type="scientific">candidate division WOR-1 bacterium RIFOXYB2_FULL_37_13</name>
    <dbReference type="NCBI Taxonomy" id="1802579"/>
    <lineage>
        <taxon>Bacteria</taxon>
        <taxon>Bacillati</taxon>
        <taxon>Saganbacteria</taxon>
    </lineage>
</organism>
<evidence type="ECO:0000259" key="2">
    <source>
        <dbReference type="Pfam" id="PF00535"/>
    </source>
</evidence>
<dbReference type="SUPFAM" id="SSF53448">
    <property type="entry name" value="Nucleotide-diphospho-sugar transferases"/>
    <property type="match status" value="1"/>
</dbReference>
<keyword evidence="1" id="KW-1133">Transmembrane helix</keyword>
<proteinExistence type="predicted"/>
<dbReference type="STRING" id="1802579.A2310_07285"/>
<accession>A0A1F4SQ38</accession>
<evidence type="ECO:0000256" key="1">
    <source>
        <dbReference type="SAM" id="Phobius"/>
    </source>
</evidence>
<dbReference type="InterPro" id="IPR001173">
    <property type="entry name" value="Glyco_trans_2-like"/>
</dbReference>
<dbReference type="AlphaFoldDB" id="A0A1F4SQ38"/>
<protein>
    <recommendedName>
        <fullName evidence="2">Glycosyltransferase 2-like domain-containing protein</fullName>
    </recommendedName>
</protein>
<gene>
    <name evidence="3" type="ORF">A2310_07285</name>
</gene>
<name>A0A1F4SQ38_UNCSA</name>